<dbReference type="EMBL" id="JADOXO010000062">
    <property type="protein sequence ID" value="KAF9815952.1"/>
    <property type="molecule type" value="Genomic_DNA"/>
</dbReference>
<feature type="compositionally biased region" description="Basic and acidic residues" evidence="3">
    <location>
        <begin position="691"/>
        <end position="704"/>
    </location>
</feature>
<dbReference type="InterPro" id="IPR040092">
    <property type="entry name" value="TBRG1"/>
</dbReference>
<evidence type="ECO:0000256" key="2">
    <source>
        <dbReference type="ARBA" id="ARBA00023242"/>
    </source>
</evidence>
<evidence type="ECO:0000256" key="1">
    <source>
        <dbReference type="ARBA" id="ARBA00004123"/>
    </source>
</evidence>
<comment type="caution">
    <text evidence="4">The sequence shown here is derived from an EMBL/GenBank/DDBJ whole genome shotgun (WGS) entry which is preliminary data.</text>
</comment>
<dbReference type="InterPro" id="IPR003888">
    <property type="entry name" value="FYrich_N"/>
</dbReference>
<protein>
    <recommendedName>
        <fullName evidence="6">FYR N-terminal domain-containing protein</fullName>
    </recommendedName>
</protein>
<feature type="compositionally biased region" description="Basic and acidic residues" evidence="3">
    <location>
        <begin position="310"/>
        <end position="331"/>
    </location>
</feature>
<keyword evidence="2" id="KW-0539">Nucleus</keyword>
<feature type="compositionally biased region" description="Basic and acidic residues" evidence="3">
    <location>
        <begin position="642"/>
        <end position="653"/>
    </location>
</feature>
<dbReference type="GO" id="GO:0051726">
    <property type="term" value="P:regulation of cell cycle"/>
    <property type="evidence" value="ECO:0007669"/>
    <property type="project" value="TreeGrafter"/>
</dbReference>
<name>A0A8H7U2N8_9APHY</name>
<reference evidence="4" key="1">
    <citation type="submission" date="2020-11" db="EMBL/GenBank/DDBJ databases">
        <authorList>
            <person name="Koelle M."/>
            <person name="Horta M.A.C."/>
            <person name="Nowrousian M."/>
            <person name="Ohm R.A."/>
            <person name="Benz P."/>
            <person name="Pilgard A."/>
        </authorList>
    </citation>
    <scope>NUCLEOTIDE SEQUENCE</scope>
    <source>
        <strain evidence="4">FPRL280</strain>
    </source>
</reference>
<feature type="region of interest" description="Disordered" evidence="3">
    <location>
        <begin position="310"/>
        <end position="464"/>
    </location>
</feature>
<accession>A0A8H7U2N8</accession>
<dbReference type="Pfam" id="PF05964">
    <property type="entry name" value="FYRN"/>
    <property type="match status" value="1"/>
</dbReference>
<gene>
    <name evidence="4" type="ORF">IEO21_04279</name>
</gene>
<dbReference type="AlphaFoldDB" id="A0A8H7U2N8"/>
<dbReference type="PROSITE" id="PS51543">
    <property type="entry name" value="FYRC"/>
    <property type="match status" value="1"/>
</dbReference>
<dbReference type="PANTHER" id="PTHR22715:SF0">
    <property type="entry name" value="TRANSFORMING GROWTH FACTOR BETA REGULATOR 1"/>
    <property type="match status" value="1"/>
</dbReference>
<sequence length="800" mass="88154">MWHGQSRVVGSACCQPARILLIKTIGVPKRYGLYGCPSTSVTWSSEHCEQHRSRRLRIAVADGEEVSGPWGGDIRRGPGVRVGGVVGRRFRRLTCPNQSINATPNALSPPRSPPGAVAVATVASPWRGMPLDPSRPYPLFSLNPHHSRPRVAMSRAHKSNMAPPQNMGPPQDVVMGPPPLPPQVAQSTSQKSNSADVVEKYRRLKRKYFDLEEKYKESILQLRSSGERNVKWRAERRFFLDRITELESNPQLNPGALNLAPPFNAFPRSLLSVSGQKYFVNNLRQATDEVVRGDADIDPYLLSRHVGPDARKRAEAELKERQEEEAREARRTVRRPRGVAKTKDIGAPLTFAPAATPPVLVSSSGTRLRLKPPAPPSSEGGSLVGGGHPQDRSPSPPSPLQSPHDEYGPPLPHGHVADMAPPPPQSQMQMTLRTSSTGGLAAATRPSDLQRHAKPKRLKAHTVQSKNYSIPTVPRDAKGSPILPLNVGIMTVHRLGEVCTREHFHTERYIFPIGYEVTRRYASTIDMRAEVQYTCTILDGGDGPKFRIIAADQPDKPIVAGTATGAWPLGGRHAAVMPALSDDHEGQGAGGGYYADRGDGERELQIIQEGEDHQAYLPPPPPAPPSNKPIMFQQEYREYVRPAERGEQEPPMRRERRSSRSSNSRYEDYVETDSVVGPPDARRTMSHSPVMHREREREREHEHYSPQQMPPPHVTRSHSHSSMSSPHAHHRSPYQPPARNGEAAAGPVTPRHHYMPASPPPVPATLASIMHAYPAPPGPAGPPDTEYTYTNGSGHRRNGH</sequence>
<evidence type="ECO:0000313" key="5">
    <source>
        <dbReference type="Proteomes" id="UP000639403"/>
    </source>
</evidence>
<dbReference type="PANTHER" id="PTHR22715">
    <property type="entry name" value="TRANSFORMING GROWTH FACTOR BETA REGULATED GENE 1"/>
    <property type="match status" value="1"/>
</dbReference>
<dbReference type="Gene3D" id="3.30.160.360">
    <property type="match status" value="1"/>
</dbReference>
<evidence type="ECO:0000313" key="4">
    <source>
        <dbReference type="EMBL" id="KAF9815952.1"/>
    </source>
</evidence>
<dbReference type="InterPro" id="IPR003889">
    <property type="entry name" value="FYrich_C"/>
</dbReference>
<dbReference type="SMART" id="SM00541">
    <property type="entry name" value="FYRN"/>
    <property type="match status" value="1"/>
</dbReference>
<feature type="region of interest" description="Disordered" evidence="3">
    <location>
        <begin position="642"/>
        <end position="800"/>
    </location>
</feature>
<dbReference type="PROSITE" id="PS51542">
    <property type="entry name" value="FYRN"/>
    <property type="match status" value="1"/>
</dbReference>
<evidence type="ECO:0008006" key="6">
    <source>
        <dbReference type="Google" id="ProtNLM"/>
    </source>
</evidence>
<organism evidence="4 5">
    <name type="scientific">Rhodonia placenta</name>
    <dbReference type="NCBI Taxonomy" id="104341"/>
    <lineage>
        <taxon>Eukaryota</taxon>
        <taxon>Fungi</taxon>
        <taxon>Dikarya</taxon>
        <taxon>Basidiomycota</taxon>
        <taxon>Agaricomycotina</taxon>
        <taxon>Agaricomycetes</taxon>
        <taxon>Polyporales</taxon>
        <taxon>Adustoporiaceae</taxon>
        <taxon>Rhodonia</taxon>
    </lineage>
</organism>
<dbReference type="Proteomes" id="UP000639403">
    <property type="component" value="Unassembled WGS sequence"/>
</dbReference>
<dbReference type="GO" id="GO:0005634">
    <property type="term" value="C:nucleus"/>
    <property type="evidence" value="ECO:0007669"/>
    <property type="project" value="UniProtKB-SubCell"/>
</dbReference>
<evidence type="ECO:0000256" key="3">
    <source>
        <dbReference type="SAM" id="MobiDB-lite"/>
    </source>
</evidence>
<proteinExistence type="predicted"/>
<comment type="subcellular location">
    <subcellularLocation>
        <location evidence="1">Nucleus</location>
    </subcellularLocation>
</comment>
<reference evidence="4" key="2">
    <citation type="journal article" name="Front. Microbiol.">
        <title>Degradative Capacity of Two Strains of Rhodonia placenta: From Phenotype to Genotype.</title>
        <authorList>
            <person name="Kolle M."/>
            <person name="Horta M.A.C."/>
            <person name="Nowrousian M."/>
            <person name="Ohm R.A."/>
            <person name="Benz J.P."/>
            <person name="Pilgard A."/>
        </authorList>
    </citation>
    <scope>NUCLEOTIDE SEQUENCE</scope>
    <source>
        <strain evidence="4">FPRL280</strain>
    </source>
</reference>
<feature type="compositionally biased region" description="Low complexity" evidence="3">
    <location>
        <begin position="347"/>
        <end position="361"/>
    </location>
</feature>